<evidence type="ECO:0000256" key="4">
    <source>
        <dbReference type="ARBA" id="ARBA00016300"/>
    </source>
</evidence>
<feature type="domain" description="Peripheral subunit-binding (PSBD)" evidence="14">
    <location>
        <begin position="122"/>
        <end position="159"/>
    </location>
</feature>
<evidence type="ECO:0000259" key="13">
    <source>
        <dbReference type="PROSITE" id="PS50968"/>
    </source>
</evidence>
<dbReference type="PANTHER" id="PTHR43178">
    <property type="entry name" value="DIHYDROLIPOAMIDE ACETYLTRANSFERASE COMPONENT OF PYRUVATE DEHYDROGENASE COMPLEX"/>
    <property type="match status" value="1"/>
</dbReference>
<dbReference type="GO" id="GO:0005737">
    <property type="term" value="C:cytoplasm"/>
    <property type="evidence" value="ECO:0007669"/>
    <property type="project" value="TreeGrafter"/>
</dbReference>
<dbReference type="InterPro" id="IPR011053">
    <property type="entry name" value="Single_hybrid_motif"/>
</dbReference>
<feature type="domain" description="Lipoyl-binding" evidence="13">
    <location>
        <begin position="2"/>
        <end position="77"/>
    </location>
</feature>
<evidence type="ECO:0000256" key="9">
    <source>
        <dbReference type="ARBA" id="ARBA00029730"/>
    </source>
</evidence>
<keyword evidence="5" id="KW-0808">Transferase</keyword>
<evidence type="ECO:0000256" key="8">
    <source>
        <dbReference type="ARBA" id="ARBA00025211"/>
    </source>
</evidence>
<evidence type="ECO:0000256" key="7">
    <source>
        <dbReference type="ARBA" id="ARBA00023315"/>
    </source>
</evidence>
<dbReference type="Pfam" id="PF02817">
    <property type="entry name" value="E3_binding"/>
    <property type="match status" value="1"/>
</dbReference>
<dbReference type="SUPFAM" id="SSF51230">
    <property type="entry name" value="Single hybrid motif"/>
    <property type="match status" value="1"/>
</dbReference>
<dbReference type="InterPro" id="IPR004167">
    <property type="entry name" value="PSBD"/>
</dbReference>
<comment type="function">
    <text evidence="8">The pyruvate dehydrogenase complex catalyzes the overall conversion of pyruvate to acetyl-CoA and CO(2). It contains multiple copies of three enzymatic components: pyruvate dehydrogenase (E1), dihydrolipoamide acetyltransferase (E2) and lipoamide dehydrogenase (E3).</text>
</comment>
<feature type="region of interest" description="Disordered" evidence="12">
    <location>
        <begin position="88"/>
        <end position="121"/>
    </location>
</feature>
<dbReference type="Gene3D" id="4.10.320.10">
    <property type="entry name" value="E3-binding domain"/>
    <property type="match status" value="1"/>
</dbReference>
<dbReference type="PANTHER" id="PTHR43178:SF2">
    <property type="entry name" value="DIHYDROLIPOYLLYSINE-RESIDUE ACETYLTRANSFERASE COMPONENT OF PYRUVATE DEHYDROGENASE COMPLEX"/>
    <property type="match status" value="1"/>
</dbReference>
<dbReference type="InterPro" id="IPR003016">
    <property type="entry name" value="2-oxoA_DH_lipoyl-BS"/>
</dbReference>
<dbReference type="Gene3D" id="2.40.50.100">
    <property type="match status" value="1"/>
</dbReference>
<evidence type="ECO:0000256" key="6">
    <source>
        <dbReference type="ARBA" id="ARBA00022823"/>
    </source>
</evidence>
<dbReference type="CDD" id="cd06849">
    <property type="entry name" value="lipoyl_domain"/>
    <property type="match status" value="1"/>
</dbReference>
<sequence length="416" mass="46504">MIKEILLPDLGEGIETVDVSEVLVSPGDNITPGDIILVLESEKASMEIPSEEKGKIQKVFVTAGDQIKAGEILIIMDIVGDALNKKETKKQEIEPEQEKETAISQSVKNEKTKIKTQRKQPFASPGIRKLARELEIDLAIINGTGLKGRVTKNDLHAYIKTQMHRDPSKEQRPPEPKIDFSQWGEIKKQPLSKIKHITGERLQLAWQTIPHVTQFNKADISKMDANRKVLKSETKNADIKITFLPFIMQAAVATLKEFPEFNSSLDHTGENLVIKNYYHFGIAVDTPSGLTVPVITNVDKKSLLELSIELMDISSRAREKKLEPQELKGSSFTISSLGGIGGTYFTPIINPPNVAILGISRSEWTPMYEPNNKEIIPKYMMPFSLSYDHRVIDGAAAAAFTNWFAEIVLDDSIFKR</sequence>
<evidence type="ECO:0000256" key="2">
    <source>
        <dbReference type="ARBA" id="ARBA00007317"/>
    </source>
</evidence>
<name>A0A381TN64_9ZZZZ</name>
<evidence type="ECO:0000313" key="15">
    <source>
        <dbReference type="EMBL" id="SVA17279.1"/>
    </source>
</evidence>
<gene>
    <name evidence="15" type="ORF">METZ01_LOCUS70133</name>
</gene>
<dbReference type="InterPro" id="IPR023213">
    <property type="entry name" value="CAT-like_dom_sf"/>
</dbReference>
<comment type="catalytic activity">
    <reaction evidence="11">
        <text>N(6)-[(R)-dihydrolipoyl]-L-lysyl-[protein] + acetyl-CoA = N(6)-[(R)-S(8)-acetyldihydrolipoyl]-L-lysyl-[protein] + CoA</text>
        <dbReference type="Rhea" id="RHEA:17017"/>
        <dbReference type="Rhea" id="RHEA-COMP:10475"/>
        <dbReference type="Rhea" id="RHEA-COMP:10478"/>
        <dbReference type="ChEBI" id="CHEBI:57287"/>
        <dbReference type="ChEBI" id="CHEBI:57288"/>
        <dbReference type="ChEBI" id="CHEBI:83100"/>
        <dbReference type="ChEBI" id="CHEBI:83111"/>
        <dbReference type="EC" id="2.3.1.12"/>
    </reaction>
</comment>
<evidence type="ECO:0000256" key="5">
    <source>
        <dbReference type="ARBA" id="ARBA00022679"/>
    </source>
</evidence>
<dbReference type="SUPFAM" id="SSF52777">
    <property type="entry name" value="CoA-dependent acyltransferases"/>
    <property type="match status" value="1"/>
</dbReference>
<dbReference type="EC" id="2.3.1.12" evidence="3"/>
<dbReference type="PROSITE" id="PS00189">
    <property type="entry name" value="LIPOYL"/>
    <property type="match status" value="1"/>
</dbReference>
<dbReference type="AlphaFoldDB" id="A0A381TN64"/>
<organism evidence="15">
    <name type="scientific">marine metagenome</name>
    <dbReference type="NCBI Taxonomy" id="408172"/>
    <lineage>
        <taxon>unclassified sequences</taxon>
        <taxon>metagenomes</taxon>
        <taxon>ecological metagenomes</taxon>
    </lineage>
</organism>
<dbReference type="PROSITE" id="PS50968">
    <property type="entry name" value="BIOTINYL_LIPOYL"/>
    <property type="match status" value="1"/>
</dbReference>
<dbReference type="GO" id="GO:0006086">
    <property type="term" value="P:pyruvate decarboxylation to acetyl-CoA"/>
    <property type="evidence" value="ECO:0007669"/>
    <property type="project" value="TreeGrafter"/>
</dbReference>
<comment type="similarity">
    <text evidence="2">Belongs to the 2-oxoacid dehydrogenase family.</text>
</comment>
<comment type="cofactor">
    <cofactor evidence="1">
        <name>(R)-lipoate</name>
        <dbReference type="ChEBI" id="CHEBI:83088"/>
    </cofactor>
</comment>
<evidence type="ECO:0000256" key="3">
    <source>
        <dbReference type="ARBA" id="ARBA00013114"/>
    </source>
</evidence>
<dbReference type="InterPro" id="IPR001078">
    <property type="entry name" value="2-oxoacid_DH_actylTfrase"/>
</dbReference>
<evidence type="ECO:0000256" key="1">
    <source>
        <dbReference type="ARBA" id="ARBA00001938"/>
    </source>
</evidence>
<reference evidence="15" key="1">
    <citation type="submission" date="2018-05" db="EMBL/GenBank/DDBJ databases">
        <authorList>
            <person name="Lanie J.A."/>
            <person name="Ng W.-L."/>
            <person name="Kazmierczak K.M."/>
            <person name="Andrzejewski T.M."/>
            <person name="Davidsen T.M."/>
            <person name="Wayne K.J."/>
            <person name="Tettelin H."/>
            <person name="Glass J.I."/>
            <person name="Rusch D."/>
            <person name="Podicherti R."/>
            <person name="Tsui H.-C.T."/>
            <person name="Winkler M.E."/>
        </authorList>
    </citation>
    <scope>NUCLEOTIDE SEQUENCE</scope>
</reference>
<dbReference type="GO" id="GO:0004742">
    <property type="term" value="F:dihydrolipoyllysine-residue acetyltransferase activity"/>
    <property type="evidence" value="ECO:0007669"/>
    <property type="project" value="UniProtKB-EC"/>
</dbReference>
<protein>
    <recommendedName>
        <fullName evidence="4">Dihydrolipoyllysine-residue acetyltransferase component of pyruvate dehydrogenase complex</fullName>
        <ecNumber evidence="3">2.3.1.12</ecNumber>
    </recommendedName>
    <alternativeName>
        <fullName evidence="9">Dihydrolipoamide acetyltransferase component of pyruvate dehydrogenase complex</fullName>
    </alternativeName>
    <alternativeName>
        <fullName evidence="10">E2</fullName>
    </alternativeName>
</protein>
<dbReference type="Pfam" id="PF00198">
    <property type="entry name" value="2-oxoacid_dh"/>
    <property type="match status" value="1"/>
</dbReference>
<dbReference type="EMBL" id="UINC01004847">
    <property type="protein sequence ID" value="SVA17279.1"/>
    <property type="molecule type" value="Genomic_DNA"/>
</dbReference>
<dbReference type="Pfam" id="PF00364">
    <property type="entry name" value="Biotin_lipoyl"/>
    <property type="match status" value="1"/>
</dbReference>
<dbReference type="InterPro" id="IPR036625">
    <property type="entry name" value="E3-bd_dom_sf"/>
</dbReference>
<dbReference type="InterPro" id="IPR050743">
    <property type="entry name" value="2-oxoacid_DH_E2_comp"/>
</dbReference>
<dbReference type="Gene3D" id="3.30.559.10">
    <property type="entry name" value="Chloramphenicol acetyltransferase-like domain"/>
    <property type="match status" value="1"/>
</dbReference>
<keyword evidence="7" id="KW-0012">Acyltransferase</keyword>
<accession>A0A381TN64</accession>
<dbReference type="SUPFAM" id="SSF47005">
    <property type="entry name" value="Peripheral subunit-binding domain of 2-oxo acid dehydrogenase complex"/>
    <property type="match status" value="1"/>
</dbReference>
<dbReference type="PROSITE" id="PS51826">
    <property type="entry name" value="PSBD"/>
    <property type="match status" value="1"/>
</dbReference>
<dbReference type="InterPro" id="IPR000089">
    <property type="entry name" value="Biotin_lipoyl"/>
</dbReference>
<proteinExistence type="inferred from homology"/>
<evidence type="ECO:0000256" key="11">
    <source>
        <dbReference type="ARBA" id="ARBA00048370"/>
    </source>
</evidence>
<evidence type="ECO:0000259" key="14">
    <source>
        <dbReference type="PROSITE" id="PS51826"/>
    </source>
</evidence>
<dbReference type="FunFam" id="3.30.559.10:FF:000004">
    <property type="entry name" value="Acetyltransferase component of pyruvate dehydrogenase complex"/>
    <property type="match status" value="1"/>
</dbReference>
<evidence type="ECO:0000256" key="12">
    <source>
        <dbReference type="SAM" id="MobiDB-lite"/>
    </source>
</evidence>
<feature type="compositionally biased region" description="Basic and acidic residues" evidence="12">
    <location>
        <begin position="88"/>
        <end position="101"/>
    </location>
</feature>
<dbReference type="GO" id="GO:0031405">
    <property type="term" value="F:lipoic acid binding"/>
    <property type="evidence" value="ECO:0007669"/>
    <property type="project" value="TreeGrafter"/>
</dbReference>
<keyword evidence="6" id="KW-0450">Lipoyl</keyword>
<evidence type="ECO:0000256" key="10">
    <source>
        <dbReference type="ARBA" id="ARBA00031531"/>
    </source>
</evidence>